<evidence type="ECO:0000256" key="7">
    <source>
        <dbReference type="SAM" id="Phobius"/>
    </source>
</evidence>
<organism evidence="10 11">
    <name type="scientific">Thalictrum thalictroides</name>
    <name type="common">Rue-anemone</name>
    <name type="synonym">Anemone thalictroides</name>
    <dbReference type="NCBI Taxonomy" id="46969"/>
    <lineage>
        <taxon>Eukaryota</taxon>
        <taxon>Viridiplantae</taxon>
        <taxon>Streptophyta</taxon>
        <taxon>Embryophyta</taxon>
        <taxon>Tracheophyta</taxon>
        <taxon>Spermatophyta</taxon>
        <taxon>Magnoliopsida</taxon>
        <taxon>Ranunculales</taxon>
        <taxon>Ranunculaceae</taxon>
        <taxon>Thalictroideae</taxon>
        <taxon>Thalictrum</taxon>
    </lineage>
</organism>
<keyword evidence="3" id="KW-0378">Hydrolase</keyword>
<dbReference type="InterPro" id="IPR044567">
    <property type="entry name" value="CLSY/DRD1"/>
</dbReference>
<dbReference type="PROSITE" id="PS51194">
    <property type="entry name" value="HELICASE_CTER"/>
    <property type="match status" value="1"/>
</dbReference>
<evidence type="ECO:0000256" key="3">
    <source>
        <dbReference type="ARBA" id="ARBA00022801"/>
    </source>
</evidence>
<dbReference type="GO" id="GO:0005524">
    <property type="term" value="F:ATP binding"/>
    <property type="evidence" value="ECO:0007669"/>
    <property type="project" value="UniProtKB-KW"/>
</dbReference>
<dbReference type="PANTHER" id="PTHR45821:SF2">
    <property type="entry name" value="SNF2 DOMAIN-CONTAINING PROTEIN CLASSY 2"/>
    <property type="match status" value="1"/>
</dbReference>
<dbReference type="SUPFAM" id="SSF52540">
    <property type="entry name" value="P-loop containing nucleoside triphosphate hydrolases"/>
    <property type="match status" value="2"/>
</dbReference>
<dbReference type="SMART" id="SM00490">
    <property type="entry name" value="HELICc"/>
    <property type="match status" value="1"/>
</dbReference>
<feature type="domain" description="Helicase ATP-binding" evidence="8">
    <location>
        <begin position="653"/>
        <end position="854"/>
    </location>
</feature>
<comment type="subcellular location">
    <subcellularLocation>
        <location evidence="1">Nucleus</location>
    </subcellularLocation>
</comment>
<accession>A0A7J6W119</accession>
<protein>
    <submittedName>
        <fullName evidence="10">Hapless-like protein</fullName>
    </submittedName>
</protein>
<name>A0A7J6W119_THATH</name>
<proteinExistence type="predicted"/>
<evidence type="ECO:0000256" key="4">
    <source>
        <dbReference type="ARBA" id="ARBA00022806"/>
    </source>
</evidence>
<feature type="domain" description="Helicase C-terminal" evidence="9">
    <location>
        <begin position="1017"/>
        <end position="1181"/>
    </location>
</feature>
<evidence type="ECO:0000256" key="5">
    <source>
        <dbReference type="ARBA" id="ARBA00022840"/>
    </source>
</evidence>
<keyword evidence="11" id="KW-1185">Reference proteome</keyword>
<dbReference type="EMBL" id="JABWDY010023268">
    <property type="protein sequence ID" value="KAF5191064.1"/>
    <property type="molecule type" value="Genomic_DNA"/>
</dbReference>
<keyword evidence="5" id="KW-0067">ATP-binding</keyword>
<keyword evidence="7" id="KW-0812">Transmembrane</keyword>
<dbReference type="PROSITE" id="PS51192">
    <property type="entry name" value="HELICASE_ATP_BIND_1"/>
    <property type="match status" value="1"/>
</dbReference>
<keyword evidence="7" id="KW-0472">Membrane</keyword>
<dbReference type="Pfam" id="PF00271">
    <property type="entry name" value="Helicase_C"/>
    <property type="match status" value="1"/>
</dbReference>
<evidence type="ECO:0000313" key="10">
    <source>
        <dbReference type="EMBL" id="KAF5191064.1"/>
    </source>
</evidence>
<dbReference type="InterPro" id="IPR038718">
    <property type="entry name" value="SNF2-like_sf"/>
</dbReference>
<evidence type="ECO:0000256" key="6">
    <source>
        <dbReference type="ARBA" id="ARBA00023242"/>
    </source>
</evidence>
<dbReference type="Gene3D" id="3.40.50.300">
    <property type="entry name" value="P-loop containing nucleotide triphosphate hydrolases"/>
    <property type="match status" value="1"/>
</dbReference>
<comment type="caution">
    <text evidence="10">The sequence shown here is derived from an EMBL/GenBank/DDBJ whole genome shotgun (WGS) entry which is preliminary data.</text>
</comment>
<gene>
    <name evidence="10" type="ORF">FRX31_019350</name>
</gene>
<keyword evidence="6" id="KW-0539">Nucleus</keyword>
<dbReference type="Gene3D" id="3.40.50.10810">
    <property type="entry name" value="Tandem AAA-ATPase domain"/>
    <property type="match status" value="1"/>
</dbReference>
<dbReference type="InterPro" id="IPR049730">
    <property type="entry name" value="SNF2/RAD54-like_C"/>
</dbReference>
<evidence type="ECO:0000259" key="8">
    <source>
        <dbReference type="PROSITE" id="PS51192"/>
    </source>
</evidence>
<dbReference type="CDD" id="cd18793">
    <property type="entry name" value="SF2_C_SNF"/>
    <property type="match status" value="1"/>
</dbReference>
<dbReference type="InterPro" id="IPR027417">
    <property type="entry name" value="P-loop_NTPase"/>
</dbReference>
<evidence type="ECO:0000256" key="2">
    <source>
        <dbReference type="ARBA" id="ARBA00022741"/>
    </source>
</evidence>
<reference evidence="10 11" key="1">
    <citation type="submission" date="2020-06" db="EMBL/GenBank/DDBJ databases">
        <title>Transcriptomic and genomic resources for Thalictrum thalictroides and T. hernandezii: Facilitating candidate gene discovery in an emerging model plant lineage.</title>
        <authorList>
            <person name="Arias T."/>
            <person name="Riano-Pachon D.M."/>
            <person name="Di Stilio V.S."/>
        </authorList>
    </citation>
    <scope>NUCLEOTIDE SEQUENCE [LARGE SCALE GENOMIC DNA]</scope>
    <source>
        <strain evidence="11">cv. WT478/WT964</strain>
        <tissue evidence="10">Leaves</tissue>
    </source>
</reference>
<sequence length="1909" mass="219399">MEVALLSTQTIFPVQAWIDAKINSIERKPHELSCTCRFNVTLNAVHHPLGTQKNISNGEIKDLGIENIAILQQLERKPCEDGYFRWISSEDSLSKSEAKLFRGQFMCDISWLLVASTLKGVEFQISSEQNKMVYRVLDDMTDMFYFQYDKTFKVINFKVGDEVMKPKIRTFVPEVKVEASFSDNIDMTPLIDVTEDDLGQSSQHDLKYLRRSKRQKVQPDRYVSEDFLKAKSGAARTKTEKITNLENAEHSYISLSSDSDSDCLVRKHCSKHTSRKDSGRKLEDCSEKTTVKEVKAAINNGETCKSAKTSSACERLIVNKVLCGLVEESNYASKQNDNKFEFSVRSLPTLKPSTVSVDSPLDPYDDNDKNQNDCVATHNEKVSHISYKHVKSDSQQRKSLLRANKRVAKGLQKMYSGQEHKSKCSFLSRKKRYYGVGTYQRTFLNRREYEEIIKRCMQHIDSEIGKHQQPDLYQWEEIISHQWWKLPQTPPSSYPVEDPVLEDWWKEMEMSIHTRNFLEKNKSDLEGFANKSSVDDGQPCQHDYVLNEEIGTICRFCRSVGTEVRNILPPFLERSGRRRCMQYDQTSFDGRHADDMELDYLENPAFSRNASIESGNVWALIPDLRDKLHTHQKIAFEFLWMNIARSLNPADMDFSLGRNGGCVISHSPGAGKTLLVISFLISYLKLFPGGRPLILAPKTTMHTWYKEIHKWEVSVPVYQIHSRRSYRKELQKTKRGAFPGDFKLSMNAKHAVDCLEKFEKWHKHTSILLMTYPSFQAIMRGNSVDKHLNYMARVLRKSPGLLILDEGHNPRSTNSILRKTLMQVKTEKRILLSGTLFQNNFGEYFNTLCLARPSFITKVLSVLAPDSRRNQYIKERLRTHKEAIARKFFVEKIGNMIKSKVAEERKKGLDILHKISNGFIDVYEGGVSDRLPGLKSFKLLIKPTPMQQTFLEKIQKEDSCTRFRLELELLISFISIHPWLVRTIPYAERYYSPDDVVEIKKCDLDVNKGPKVRFVLDLVQRCIIKKEKVLIFCRNLAPIKLLVKVFENMFQWKKDNQILVLHGEQEFLERSKVIDKFEEPGGSSQVLVASISACSEGISLTAASRVVLLDSEWNPSRTKQAVARAFRPGQKKVVYVYQLLASGTLEEDKHGRNTWKERISRMIFVGAATDDSSCRQAENIDDDVLMDIMEADHGQLIHRITKDEELSGRLGREEEHGDEEEMEITHNCSIVYLIIVVDSLSSQSRSGGEASIVAEIVEVEENSTSQKMQTVRIPPIVTVNKSAAYAVYEITYIRDVPFKPVEYYVQTRKCEPDAGAKVVKICERLRDENGHIIEHTEPTCCSCGTNRRVPSSCGNIFDKMLKGKANIAHCLRFPGDWFHVFGIGKRSLGFTVRIEVKKGSKISEVVVGPENRTVSSGDNFLRVNLVGDFVGYTSIPSLEDFYLVIPRQGGPGQPQNLGNNISMWMLLERVRFTLDGLECNKIGVSYEAYNGQPNFCSAPLWSCLHNQLWNFWEADQNRIQRNQLPLYGVEGRFERINQHPNAGTHSFSIGITEVLNSNLLLELSADDIEYVYQRSPGKILSVTIPTVEALTQFGTAAITTKNIGKLEASYSLTFDCARGVTLMEEQFFIMKPEEVAIRSFKLYLTTDQAAKYVCSAILKDSDFNEVDRAECQFTTTATILENGSQITPFEPPKSDINGFFGPIQILWKNLGDSFIDFIMGRTCRIKCSGFFDFRCHIQYICLSWMVLFGLLLTIFPAVIVLLWLLHQKGIFDPLYEWWEDHVELGKQRPVYPRHGIDGGLSYSYPHKHRRLEGRHYKVHNKQRSSHHAHHRLNRHGHHEQGTEYYHHTHNNHLHHVHRDRHKHTRRKSLGIMLQDYSEKGVLPYFKEKKDSPVDDYFEHRRRKKEKGHV</sequence>
<dbReference type="SMART" id="SM00487">
    <property type="entry name" value="DEXDc"/>
    <property type="match status" value="1"/>
</dbReference>
<dbReference type="Proteomes" id="UP000554482">
    <property type="component" value="Unassembled WGS sequence"/>
</dbReference>
<keyword evidence="4" id="KW-0347">Helicase</keyword>
<dbReference type="InterPro" id="IPR000330">
    <property type="entry name" value="SNF2_N"/>
</dbReference>
<dbReference type="PANTHER" id="PTHR45821">
    <property type="entry name" value="SNF2 DOMAIN-CONTAINING PROTEIN CLASSY 2-RELATED"/>
    <property type="match status" value="1"/>
</dbReference>
<dbReference type="InterPro" id="IPR018928">
    <property type="entry name" value="HAP2/GCS1_dom"/>
</dbReference>
<evidence type="ECO:0000259" key="9">
    <source>
        <dbReference type="PROSITE" id="PS51194"/>
    </source>
</evidence>
<dbReference type="OrthoDB" id="448448at2759"/>
<dbReference type="GO" id="GO:0016787">
    <property type="term" value="F:hydrolase activity"/>
    <property type="evidence" value="ECO:0007669"/>
    <property type="project" value="UniProtKB-KW"/>
</dbReference>
<dbReference type="GO" id="GO:0005634">
    <property type="term" value="C:nucleus"/>
    <property type="evidence" value="ECO:0007669"/>
    <property type="project" value="UniProtKB-SubCell"/>
</dbReference>
<dbReference type="Pfam" id="PF10699">
    <property type="entry name" value="HAP2-GCS1"/>
    <property type="match status" value="1"/>
</dbReference>
<dbReference type="GO" id="GO:0004386">
    <property type="term" value="F:helicase activity"/>
    <property type="evidence" value="ECO:0007669"/>
    <property type="project" value="UniProtKB-KW"/>
</dbReference>
<dbReference type="Pfam" id="PF00176">
    <property type="entry name" value="SNF2-rel_dom"/>
    <property type="match status" value="1"/>
</dbReference>
<keyword evidence="2" id="KW-0547">Nucleotide-binding</keyword>
<feature type="transmembrane region" description="Helical" evidence="7">
    <location>
        <begin position="1742"/>
        <end position="1765"/>
    </location>
</feature>
<dbReference type="InterPro" id="IPR001650">
    <property type="entry name" value="Helicase_C-like"/>
</dbReference>
<evidence type="ECO:0000313" key="11">
    <source>
        <dbReference type="Proteomes" id="UP000554482"/>
    </source>
</evidence>
<dbReference type="InterPro" id="IPR014001">
    <property type="entry name" value="Helicase_ATP-bd"/>
</dbReference>
<keyword evidence="7" id="KW-1133">Transmembrane helix</keyword>
<dbReference type="GO" id="GO:0080188">
    <property type="term" value="P:gene silencing by siRNA-directed DNA methylation"/>
    <property type="evidence" value="ECO:0007669"/>
    <property type="project" value="InterPro"/>
</dbReference>
<evidence type="ECO:0000256" key="1">
    <source>
        <dbReference type="ARBA" id="ARBA00004123"/>
    </source>
</evidence>